<feature type="compositionally biased region" description="Basic and acidic residues" evidence="1">
    <location>
        <begin position="340"/>
        <end position="349"/>
    </location>
</feature>
<evidence type="ECO:0000313" key="5">
    <source>
        <dbReference type="EMBL" id="CAE0712063.1"/>
    </source>
</evidence>
<feature type="compositionally biased region" description="Low complexity" evidence="1">
    <location>
        <begin position="22"/>
        <end position="32"/>
    </location>
</feature>
<evidence type="ECO:0000313" key="4">
    <source>
        <dbReference type="EMBL" id="CAE0712062.1"/>
    </source>
</evidence>
<evidence type="ECO:0000259" key="3">
    <source>
        <dbReference type="PROSITE" id="PS51294"/>
    </source>
</evidence>
<dbReference type="AlphaFoldDB" id="A0A6U9WVN9"/>
<evidence type="ECO:0000256" key="1">
    <source>
        <dbReference type="SAM" id="MobiDB-lite"/>
    </source>
</evidence>
<feature type="domain" description="HTH myb-type" evidence="3">
    <location>
        <begin position="433"/>
        <end position="487"/>
    </location>
</feature>
<accession>A0A6U9WVN9</accession>
<feature type="region of interest" description="Disordered" evidence="1">
    <location>
        <begin position="266"/>
        <end position="285"/>
    </location>
</feature>
<feature type="domain" description="Myb-like" evidence="2">
    <location>
        <begin position="433"/>
        <end position="483"/>
    </location>
</feature>
<feature type="region of interest" description="Disordered" evidence="1">
    <location>
        <begin position="22"/>
        <end position="42"/>
    </location>
</feature>
<dbReference type="InterPro" id="IPR009057">
    <property type="entry name" value="Homeodomain-like_sf"/>
</dbReference>
<dbReference type="SMART" id="SM00717">
    <property type="entry name" value="SANT"/>
    <property type="match status" value="3"/>
</dbReference>
<dbReference type="PROSITE" id="PS51294">
    <property type="entry name" value="HTH_MYB"/>
    <property type="match status" value="2"/>
</dbReference>
<organism evidence="4">
    <name type="scientific">Pseudo-nitzschia australis</name>
    <dbReference type="NCBI Taxonomy" id="44445"/>
    <lineage>
        <taxon>Eukaryota</taxon>
        <taxon>Sar</taxon>
        <taxon>Stramenopiles</taxon>
        <taxon>Ochrophyta</taxon>
        <taxon>Bacillariophyta</taxon>
        <taxon>Bacillariophyceae</taxon>
        <taxon>Bacillariophycidae</taxon>
        <taxon>Bacillariales</taxon>
        <taxon>Bacillariaceae</taxon>
        <taxon>Pseudo-nitzschia</taxon>
    </lineage>
</organism>
<dbReference type="EMBL" id="HBIX01006100">
    <property type="protein sequence ID" value="CAE0712062.1"/>
    <property type="molecule type" value="Transcribed_RNA"/>
</dbReference>
<feature type="domain" description="HTH myb-type" evidence="3">
    <location>
        <begin position="326"/>
        <end position="386"/>
    </location>
</feature>
<feature type="domain" description="Myb-like" evidence="2">
    <location>
        <begin position="383"/>
        <end position="432"/>
    </location>
</feature>
<sequence>MTSTVTSSTNQNYSRALMCIPQNQQQQQQQQQRNDFIEGSSSSSCLELGGDGFHSPIDIGSRYGSIKIDYDSLPAMPEIQSGCSLAPEARTPSLDLLDEDLEAILISINEDNKNNICEDRTNYSYKHNWNTTRNITPNSFVESISWQDGPLSDEEIAEVIPIGDLLSDYNASEIELMKVALTEFIDTKDESSFHGHSDGYKDNDKHARMQNNFKRESFGDYIPPSPVESRVHTNTAIDCHHLWLPQVTFDEEDELEEFHLFEERLQEQQSTKTESKLLIPSSHGCQEPSDWLLQQLTQDDPSSPQYSNIKSEGGRDRVDSRNNPASKGTKHKHWSEDEDEKLKQGMEAEPDVKPTNWVDIAQNYFSNTRSATQCKNRWKNHLQPGVIRGHWQKHEDEHIKNRYSQGYKWLDISKGLVGRTSEHVRERFVNVLDCNLKKTGWTAEEDRILFESQRRFGNKWSQIRKLLPGRSDNMIKNRYYNKRNSHLRRLKRDASRNTYSSLV</sequence>
<dbReference type="Gene3D" id="1.10.10.60">
    <property type="entry name" value="Homeodomain-like"/>
    <property type="match status" value="3"/>
</dbReference>
<dbReference type="InterPro" id="IPR001005">
    <property type="entry name" value="SANT/Myb"/>
</dbReference>
<dbReference type="PANTHER" id="PTHR45614">
    <property type="entry name" value="MYB PROTEIN-RELATED"/>
    <property type="match status" value="1"/>
</dbReference>
<dbReference type="GO" id="GO:0000978">
    <property type="term" value="F:RNA polymerase II cis-regulatory region sequence-specific DNA binding"/>
    <property type="evidence" value="ECO:0007669"/>
    <property type="project" value="TreeGrafter"/>
</dbReference>
<dbReference type="Pfam" id="PF13921">
    <property type="entry name" value="Myb_DNA-bind_6"/>
    <property type="match status" value="1"/>
</dbReference>
<dbReference type="SUPFAM" id="SSF46689">
    <property type="entry name" value="Homeodomain-like"/>
    <property type="match status" value="3"/>
</dbReference>
<feature type="compositionally biased region" description="Polar residues" evidence="1">
    <location>
        <begin position="297"/>
        <end position="310"/>
    </location>
</feature>
<name>A0A6U9WVN9_9STRA</name>
<feature type="domain" description="Myb-like" evidence="2">
    <location>
        <begin position="326"/>
        <end position="382"/>
    </location>
</feature>
<reference evidence="4" key="1">
    <citation type="submission" date="2021-01" db="EMBL/GenBank/DDBJ databases">
        <authorList>
            <person name="Corre E."/>
            <person name="Pelletier E."/>
            <person name="Niang G."/>
            <person name="Scheremetjew M."/>
            <person name="Finn R."/>
            <person name="Kale V."/>
            <person name="Holt S."/>
            <person name="Cochrane G."/>
            <person name="Meng A."/>
            <person name="Brown T."/>
            <person name="Cohen L."/>
        </authorList>
    </citation>
    <scope>NUCLEOTIDE SEQUENCE</scope>
    <source>
        <strain evidence="4">10249 10 AB</strain>
    </source>
</reference>
<dbReference type="EMBL" id="HBIX01006101">
    <property type="protein sequence ID" value="CAE0712063.1"/>
    <property type="molecule type" value="Transcribed_RNA"/>
</dbReference>
<dbReference type="InterPro" id="IPR017930">
    <property type="entry name" value="Myb_dom"/>
</dbReference>
<proteinExistence type="predicted"/>
<dbReference type="PROSITE" id="PS50090">
    <property type="entry name" value="MYB_LIKE"/>
    <property type="match status" value="3"/>
</dbReference>
<feature type="region of interest" description="Disordered" evidence="1">
    <location>
        <begin position="297"/>
        <end position="349"/>
    </location>
</feature>
<protein>
    <submittedName>
        <fullName evidence="4">Uncharacterized protein</fullName>
    </submittedName>
</protein>
<dbReference type="InterPro" id="IPR050560">
    <property type="entry name" value="MYB_TF"/>
</dbReference>
<evidence type="ECO:0000259" key="2">
    <source>
        <dbReference type="PROSITE" id="PS50090"/>
    </source>
</evidence>
<dbReference type="GO" id="GO:0000981">
    <property type="term" value="F:DNA-binding transcription factor activity, RNA polymerase II-specific"/>
    <property type="evidence" value="ECO:0007669"/>
    <property type="project" value="TreeGrafter"/>
</dbReference>
<dbReference type="GO" id="GO:0005634">
    <property type="term" value="C:nucleus"/>
    <property type="evidence" value="ECO:0007669"/>
    <property type="project" value="TreeGrafter"/>
</dbReference>
<dbReference type="Pfam" id="PF00249">
    <property type="entry name" value="Myb_DNA-binding"/>
    <property type="match status" value="1"/>
</dbReference>
<gene>
    <name evidence="4" type="ORF">PAUS00366_LOCUS4814</name>
    <name evidence="5" type="ORF">PAUS00366_LOCUS4815</name>
</gene>
<dbReference type="CDD" id="cd00167">
    <property type="entry name" value="SANT"/>
    <property type="match status" value="2"/>
</dbReference>
<dbReference type="PANTHER" id="PTHR45614:SF69">
    <property type="entry name" value="CHROMOSOME UNDETERMINED SCAFFOLD_38, WHOLE GENOME SHOTGUN SEQUENCE"/>
    <property type="match status" value="1"/>
</dbReference>